<evidence type="ECO:0000313" key="7">
    <source>
        <dbReference type="EMBL" id="KAF2225091.1"/>
    </source>
</evidence>
<dbReference type="EMBL" id="ML992504">
    <property type="protein sequence ID" value="KAF2225091.1"/>
    <property type="molecule type" value="Genomic_DNA"/>
</dbReference>
<feature type="transmembrane region" description="Helical" evidence="6">
    <location>
        <begin position="185"/>
        <end position="209"/>
    </location>
</feature>
<gene>
    <name evidence="7" type="ORF">BDZ85DRAFT_317691</name>
</gene>
<dbReference type="InterPro" id="IPR036259">
    <property type="entry name" value="MFS_trans_sf"/>
</dbReference>
<organism evidence="7 8">
    <name type="scientific">Elsinoe ampelina</name>
    <dbReference type="NCBI Taxonomy" id="302913"/>
    <lineage>
        <taxon>Eukaryota</taxon>
        <taxon>Fungi</taxon>
        <taxon>Dikarya</taxon>
        <taxon>Ascomycota</taxon>
        <taxon>Pezizomycotina</taxon>
        <taxon>Dothideomycetes</taxon>
        <taxon>Dothideomycetidae</taxon>
        <taxon>Myriangiales</taxon>
        <taxon>Elsinoaceae</taxon>
        <taxon>Elsinoe</taxon>
    </lineage>
</organism>
<feature type="transmembrane region" description="Helical" evidence="6">
    <location>
        <begin position="215"/>
        <end position="239"/>
    </location>
</feature>
<feature type="transmembrane region" description="Helical" evidence="6">
    <location>
        <begin position="251"/>
        <end position="274"/>
    </location>
</feature>
<feature type="transmembrane region" description="Helical" evidence="6">
    <location>
        <begin position="280"/>
        <end position="300"/>
    </location>
</feature>
<dbReference type="PANTHER" id="PTHR23507">
    <property type="entry name" value="ZGC:174356"/>
    <property type="match status" value="1"/>
</dbReference>
<feature type="transmembrane region" description="Helical" evidence="6">
    <location>
        <begin position="463"/>
        <end position="487"/>
    </location>
</feature>
<keyword evidence="2 6" id="KW-0812">Transmembrane</keyword>
<keyword evidence="3 6" id="KW-1133">Transmembrane helix</keyword>
<evidence type="ECO:0000256" key="1">
    <source>
        <dbReference type="ARBA" id="ARBA00004141"/>
    </source>
</evidence>
<dbReference type="SUPFAM" id="SSF103473">
    <property type="entry name" value="MFS general substrate transporter"/>
    <property type="match status" value="1"/>
</dbReference>
<evidence type="ECO:0000256" key="5">
    <source>
        <dbReference type="SAM" id="MobiDB-lite"/>
    </source>
</evidence>
<evidence type="ECO:0000313" key="8">
    <source>
        <dbReference type="Proteomes" id="UP000799538"/>
    </source>
</evidence>
<evidence type="ECO:0000256" key="6">
    <source>
        <dbReference type="SAM" id="Phobius"/>
    </source>
</evidence>
<dbReference type="InterPro" id="IPR011701">
    <property type="entry name" value="MFS"/>
</dbReference>
<reference evidence="8" key="1">
    <citation type="journal article" date="2020" name="Stud. Mycol.">
        <title>101 Dothideomycetes genomes: A test case for predicting lifestyles and emergence of pathogens.</title>
        <authorList>
            <person name="Haridas S."/>
            <person name="Albert R."/>
            <person name="Binder M."/>
            <person name="Bloem J."/>
            <person name="LaButti K."/>
            <person name="Salamov A."/>
            <person name="Andreopoulos B."/>
            <person name="Baker S."/>
            <person name="Barry K."/>
            <person name="Bills G."/>
            <person name="Bluhm B."/>
            <person name="Cannon C."/>
            <person name="Castanera R."/>
            <person name="Culley D."/>
            <person name="Daum C."/>
            <person name="Ezra D."/>
            <person name="Gonzalez J."/>
            <person name="Henrissat B."/>
            <person name="Kuo A."/>
            <person name="Liang C."/>
            <person name="Lipzen A."/>
            <person name="Lutzoni F."/>
            <person name="Magnuson J."/>
            <person name="Mondo S."/>
            <person name="Nolan M."/>
            <person name="Ohm R."/>
            <person name="Pangilinan J."/>
            <person name="Park H.-J."/>
            <person name="Ramirez L."/>
            <person name="Alfaro M."/>
            <person name="Sun H."/>
            <person name="Tritt A."/>
            <person name="Yoshinaga Y."/>
            <person name="Zwiers L.-H."/>
            <person name="Turgeon B."/>
            <person name="Goodwin S."/>
            <person name="Spatafora J."/>
            <person name="Crous P."/>
            <person name="Grigoriev I."/>
        </authorList>
    </citation>
    <scope>NUCLEOTIDE SEQUENCE [LARGE SCALE GENOMIC DNA]</scope>
    <source>
        <strain evidence="8">CECT 20119</strain>
    </source>
</reference>
<dbReference type="Gene3D" id="1.20.1250.20">
    <property type="entry name" value="MFS general substrate transporter like domains"/>
    <property type="match status" value="1"/>
</dbReference>
<name>A0A6A6GHD4_9PEZI</name>
<feature type="transmembrane region" description="Helical" evidence="6">
    <location>
        <begin position="499"/>
        <end position="518"/>
    </location>
</feature>
<feature type="compositionally biased region" description="Basic and acidic residues" evidence="5">
    <location>
        <begin position="57"/>
        <end position="68"/>
    </location>
</feature>
<evidence type="ECO:0000256" key="2">
    <source>
        <dbReference type="ARBA" id="ARBA00022692"/>
    </source>
</evidence>
<dbReference type="PANTHER" id="PTHR23507:SF1">
    <property type="entry name" value="FI18259P1-RELATED"/>
    <property type="match status" value="1"/>
</dbReference>
<evidence type="ECO:0000256" key="3">
    <source>
        <dbReference type="ARBA" id="ARBA00022989"/>
    </source>
</evidence>
<keyword evidence="8" id="KW-1185">Reference proteome</keyword>
<dbReference type="OrthoDB" id="194139at2759"/>
<feature type="transmembrane region" description="Helical" evidence="6">
    <location>
        <begin position="75"/>
        <end position="94"/>
    </location>
</feature>
<accession>A0A6A6GHD4</accession>
<feature type="region of interest" description="Disordered" evidence="5">
    <location>
        <begin position="34"/>
        <end position="68"/>
    </location>
</feature>
<feature type="transmembrane region" description="Helical" evidence="6">
    <location>
        <begin position="366"/>
        <end position="390"/>
    </location>
</feature>
<sequence length="574" mass="63066">MIPIRRYSSSSSTMAVEQDSYPGYLARGRSQSIDSITSQQSIPKKHNERTPLLSKRPSHDVGEVTEIRRSTSSTLSPRSIITLIMVVVMIFSLGDQISDTPMKRIFESIYCYEYWEEHDPSKLLIGRDLIGPGAVGGVDEKWCKVAAVQSQVATLRGWQIFFDGIPALLVAIPFGILADRIGRKPIVWLGIFSFLLRISWQQFICWFWQSLNLRLIWLSSFHGMISGSSPVVSAIAITIVSDVTDDSTRSICFLCVSASNMVMSFIGPPLGAWLMTYNPWIPFFLTSIIYILTLILFSFCPETLNYSHPTLRTSARDLATLDTLAAPSTIPEPHPASITTSFPSRLATLTRSFLSSTTFLRTDPRIALCLLPFVAIMISQGTCELLLQYASTRFDISYAVATFYISITAGVKVVVLLAIYPALGAWMTTRLSFSGLRKDLLLARWAMLLACLGWTLTGFSTSIATFIAAELLVTLSYGGTSLARSFVTGIVKRDDVAKLYTCISVVDTVALMGGAPAMAGLWEWGVDAGGEVWMGLPFWVQGGVYALVAGGMWGVGVRKGEEGVEEEEEGEGRC</sequence>
<feature type="transmembrane region" description="Helical" evidence="6">
    <location>
        <begin position="538"/>
        <end position="557"/>
    </location>
</feature>
<dbReference type="AlphaFoldDB" id="A0A6A6GHD4"/>
<feature type="transmembrane region" description="Helical" evidence="6">
    <location>
        <begin position="396"/>
        <end position="420"/>
    </location>
</feature>
<keyword evidence="4 6" id="KW-0472">Membrane</keyword>
<feature type="transmembrane region" description="Helical" evidence="6">
    <location>
        <begin position="158"/>
        <end position="178"/>
    </location>
</feature>
<dbReference type="Pfam" id="PF07690">
    <property type="entry name" value="MFS_1"/>
    <property type="match status" value="1"/>
</dbReference>
<evidence type="ECO:0000256" key="4">
    <source>
        <dbReference type="ARBA" id="ARBA00023136"/>
    </source>
</evidence>
<proteinExistence type="predicted"/>
<protein>
    <submittedName>
        <fullName evidence="7">Major facilitator superfamily domain-containing protein</fullName>
    </submittedName>
</protein>
<feature type="transmembrane region" description="Helical" evidence="6">
    <location>
        <begin position="441"/>
        <end position="457"/>
    </location>
</feature>
<dbReference type="Proteomes" id="UP000799538">
    <property type="component" value="Unassembled WGS sequence"/>
</dbReference>
<dbReference type="GO" id="GO:0016020">
    <property type="term" value="C:membrane"/>
    <property type="evidence" value="ECO:0007669"/>
    <property type="project" value="UniProtKB-SubCell"/>
</dbReference>
<comment type="subcellular location">
    <subcellularLocation>
        <location evidence="1">Membrane</location>
        <topology evidence="1">Multi-pass membrane protein</topology>
    </subcellularLocation>
</comment>
<dbReference type="GO" id="GO:0022857">
    <property type="term" value="F:transmembrane transporter activity"/>
    <property type="evidence" value="ECO:0007669"/>
    <property type="project" value="InterPro"/>
</dbReference>